<evidence type="ECO:0000313" key="1">
    <source>
        <dbReference type="EMBL" id="OOF90198.1"/>
    </source>
</evidence>
<gene>
    <name evidence="1" type="ORF">ASPCADRAFT_135369</name>
</gene>
<proteinExistence type="predicted"/>
<organism evidence="1 2">
    <name type="scientific">Aspergillus carbonarius (strain ITEM 5010)</name>
    <dbReference type="NCBI Taxonomy" id="602072"/>
    <lineage>
        <taxon>Eukaryota</taxon>
        <taxon>Fungi</taxon>
        <taxon>Dikarya</taxon>
        <taxon>Ascomycota</taxon>
        <taxon>Pezizomycotina</taxon>
        <taxon>Eurotiomycetes</taxon>
        <taxon>Eurotiomycetidae</taxon>
        <taxon>Eurotiales</taxon>
        <taxon>Aspergillaceae</taxon>
        <taxon>Aspergillus</taxon>
        <taxon>Aspergillus subgen. Circumdati</taxon>
    </lineage>
</organism>
<evidence type="ECO:0000313" key="2">
    <source>
        <dbReference type="Proteomes" id="UP000188318"/>
    </source>
</evidence>
<protein>
    <submittedName>
        <fullName evidence="1">Uncharacterized protein</fullName>
    </submittedName>
</protein>
<dbReference type="Proteomes" id="UP000188318">
    <property type="component" value="Unassembled WGS sequence"/>
</dbReference>
<accession>A0A1R3R6U2</accession>
<reference evidence="2" key="1">
    <citation type="journal article" date="2017" name="Genome Biol.">
        <title>Comparative genomics reveals high biological diversity and specific adaptations in the industrially and medically important fungal genus Aspergillus.</title>
        <authorList>
            <person name="de Vries R.P."/>
            <person name="Riley R."/>
            <person name="Wiebenga A."/>
            <person name="Aguilar-Osorio G."/>
            <person name="Amillis S."/>
            <person name="Uchima C.A."/>
            <person name="Anderluh G."/>
            <person name="Asadollahi M."/>
            <person name="Askin M."/>
            <person name="Barry K."/>
            <person name="Battaglia E."/>
            <person name="Bayram O."/>
            <person name="Benocci T."/>
            <person name="Braus-Stromeyer S.A."/>
            <person name="Caldana C."/>
            <person name="Canovas D."/>
            <person name="Cerqueira G.C."/>
            <person name="Chen F."/>
            <person name="Chen W."/>
            <person name="Choi C."/>
            <person name="Clum A."/>
            <person name="Dos Santos R.A."/>
            <person name="Damasio A.R."/>
            <person name="Diallinas G."/>
            <person name="Emri T."/>
            <person name="Fekete E."/>
            <person name="Flipphi M."/>
            <person name="Freyberg S."/>
            <person name="Gallo A."/>
            <person name="Gournas C."/>
            <person name="Habgood R."/>
            <person name="Hainaut M."/>
            <person name="Harispe M.L."/>
            <person name="Henrissat B."/>
            <person name="Hilden K.S."/>
            <person name="Hope R."/>
            <person name="Hossain A."/>
            <person name="Karabika E."/>
            <person name="Karaffa L."/>
            <person name="Karanyi Z."/>
            <person name="Krasevec N."/>
            <person name="Kuo A."/>
            <person name="Kusch H."/>
            <person name="LaButti K."/>
            <person name="Lagendijk E.L."/>
            <person name="Lapidus A."/>
            <person name="Levasseur A."/>
            <person name="Lindquist E."/>
            <person name="Lipzen A."/>
            <person name="Logrieco A.F."/>
            <person name="MacCabe A."/>
            <person name="Maekelae M.R."/>
            <person name="Malavazi I."/>
            <person name="Melin P."/>
            <person name="Meyer V."/>
            <person name="Mielnichuk N."/>
            <person name="Miskei M."/>
            <person name="Molnar A.P."/>
            <person name="Mule G."/>
            <person name="Ngan C.Y."/>
            <person name="Orejas M."/>
            <person name="Orosz E."/>
            <person name="Ouedraogo J.P."/>
            <person name="Overkamp K.M."/>
            <person name="Park H.-S."/>
            <person name="Perrone G."/>
            <person name="Piumi F."/>
            <person name="Punt P.J."/>
            <person name="Ram A.F."/>
            <person name="Ramon A."/>
            <person name="Rauscher S."/>
            <person name="Record E."/>
            <person name="Riano-Pachon D.M."/>
            <person name="Robert V."/>
            <person name="Roehrig J."/>
            <person name="Ruller R."/>
            <person name="Salamov A."/>
            <person name="Salih N.S."/>
            <person name="Samson R.A."/>
            <person name="Sandor E."/>
            <person name="Sanguinetti M."/>
            <person name="Schuetze T."/>
            <person name="Sepcic K."/>
            <person name="Shelest E."/>
            <person name="Sherlock G."/>
            <person name="Sophianopoulou V."/>
            <person name="Squina F.M."/>
            <person name="Sun H."/>
            <person name="Susca A."/>
            <person name="Todd R.B."/>
            <person name="Tsang A."/>
            <person name="Unkles S.E."/>
            <person name="van de Wiele N."/>
            <person name="van Rossen-Uffink D."/>
            <person name="Oliveira J.V."/>
            <person name="Vesth T.C."/>
            <person name="Visser J."/>
            <person name="Yu J.-H."/>
            <person name="Zhou M."/>
            <person name="Andersen M.R."/>
            <person name="Archer D.B."/>
            <person name="Baker S.E."/>
            <person name="Benoit I."/>
            <person name="Brakhage A.A."/>
            <person name="Braus G.H."/>
            <person name="Fischer R."/>
            <person name="Frisvad J.C."/>
            <person name="Goldman G.H."/>
            <person name="Houbraken J."/>
            <person name="Oakley B."/>
            <person name="Pocsi I."/>
            <person name="Scazzocchio C."/>
            <person name="Seiboth B."/>
            <person name="vanKuyk P.A."/>
            <person name="Wortman J."/>
            <person name="Dyer P.S."/>
            <person name="Grigoriev I.V."/>
        </authorList>
    </citation>
    <scope>NUCLEOTIDE SEQUENCE [LARGE SCALE GENOMIC DNA]</scope>
    <source>
        <strain evidence="2">ITEM 5010</strain>
    </source>
</reference>
<keyword evidence="2" id="KW-1185">Reference proteome</keyword>
<dbReference type="AlphaFoldDB" id="A0A1R3R6U2"/>
<dbReference type="VEuPathDB" id="FungiDB:ASPCADRAFT_135369"/>
<sequence length="164" mass="18607">MSPVVNPLPKLAVIDHGDKTTIYMNRDGILTSYIGTTDNDDFDEKQIQIHDEDVECDFDQEIAAVALGDGEQSRLYYTKKNQLKELMWSGSKDTWSYGSLTDKFSLEPGSDLTCTIKTRGKTAQDPQNDPDLGVYGRMKGADVTTEFYYHPTEDWQYRPIFTVS</sequence>
<dbReference type="Gene3D" id="2.40.128.190">
    <property type="match status" value="1"/>
</dbReference>
<name>A0A1R3R6U2_ASPC5</name>
<dbReference type="EMBL" id="KV907568">
    <property type="protein sequence ID" value="OOF90198.1"/>
    <property type="molecule type" value="Genomic_DNA"/>
</dbReference>